<comment type="catalytic activity">
    <reaction evidence="7 8">
        <text>D-glyceraldehyde 3-phosphate = dihydroxyacetone phosphate</text>
        <dbReference type="Rhea" id="RHEA:18585"/>
        <dbReference type="ChEBI" id="CHEBI:57642"/>
        <dbReference type="ChEBI" id="CHEBI:59776"/>
        <dbReference type="EC" id="5.3.1.1"/>
    </reaction>
</comment>
<dbReference type="NCBIfam" id="TIGR00419">
    <property type="entry name" value="tim"/>
    <property type="match status" value="1"/>
</dbReference>
<dbReference type="HAMAP" id="MF_00147_B">
    <property type="entry name" value="TIM_B"/>
    <property type="match status" value="1"/>
</dbReference>
<dbReference type="PROSITE" id="PS00171">
    <property type="entry name" value="TIM_1"/>
    <property type="match status" value="1"/>
</dbReference>
<dbReference type="PANTHER" id="PTHR21139">
    <property type="entry name" value="TRIOSEPHOSPHATE ISOMERASE"/>
    <property type="match status" value="1"/>
</dbReference>
<evidence type="ECO:0000313" key="10">
    <source>
        <dbReference type="Proteomes" id="UP000823936"/>
    </source>
</evidence>
<dbReference type="AlphaFoldDB" id="A0A9D1PS66"/>
<sequence length="252" mass="27105">MRKAYIAGNWKMNMTATEGREYAKALLAAVKEKGADVKMMVAPPFVTIPAVLEVLKDSPIIVAAQNMADHKSGAYTGEVSPLMLKDLGVNTVILGHSERRQYYGETNEIINGKILLALECGMDVVYCVGETLEEREAGKLEEVLASQIEVGLKGVDASAMAHITIAYEPVWAIGTGKTASAEDADSAHLFIRETVERLYSKDIAENLIIQYGGSVKAGNVKALMAKENIDGALVGGASLSVEQFLPILTFNK</sequence>
<evidence type="ECO:0000256" key="5">
    <source>
        <dbReference type="ARBA" id="ARBA00023152"/>
    </source>
</evidence>
<dbReference type="EMBL" id="DXHU01000005">
    <property type="protein sequence ID" value="HIV98357.1"/>
    <property type="molecule type" value="Genomic_DNA"/>
</dbReference>
<feature type="binding site" evidence="7">
    <location>
        <begin position="9"/>
        <end position="11"/>
    </location>
    <ligand>
        <name>substrate</name>
    </ligand>
</feature>
<dbReference type="InterPro" id="IPR013785">
    <property type="entry name" value="Aldolase_TIM"/>
</dbReference>
<proteinExistence type="inferred from homology"/>
<dbReference type="GO" id="GO:0019563">
    <property type="term" value="P:glycerol catabolic process"/>
    <property type="evidence" value="ECO:0007669"/>
    <property type="project" value="TreeGrafter"/>
</dbReference>
<comment type="pathway">
    <text evidence="7 8">Carbohydrate biosynthesis; gluconeogenesis.</text>
</comment>
<gene>
    <name evidence="7 9" type="primary">tpiA</name>
    <name evidence="9" type="ORF">IAB12_01075</name>
</gene>
<evidence type="ECO:0000256" key="4">
    <source>
        <dbReference type="ARBA" id="ARBA00022490"/>
    </source>
</evidence>
<dbReference type="CDD" id="cd00311">
    <property type="entry name" value="TIM"/>
    <property type="match status" value="1"/>
</dbReference>
<dbReference type="InterPro" id="IPR035990">
    <property type="entry name" value="TIM_sf"/>
</dbReference>
<feature type="active site" description="Proton acceptor" evidence="7">
    <location>
        <position position="168"/>
    </location>
</feature>
<keyword evidence="3 7" id="KW-0312">Gluconeogenesis</keyword>
<keyword evidence="5 7" id="KW-0324">Glycolysis</keyword>
<comment type="similarity">
    <text evidence="2 7 8">Belongs to the triosephosphate isomerase family.</text>
</comment>
<comment type="subcellular location">
    <subcellularLocation>
        <location evidence="7 8">Cytoplasm</location>
    </subcellularLocation>
</comment>
<dbReference type="Pfam" id="PF00121">
    <property type="entry name" value="TIM"/>
    <property type="match status" value="1"/>
</dbReference>
<dbReference type="Proteomes" id="UP000823936">
    <property type="component" value="Unassembled WGS sequence"/>
</dbReference>
<protein>
    <recommendedName>
        <fullName evidence="7 8">Triosephosphate isomerase</fullName>
        <shortName evidence="7">TIM</shortName>
        <shortName evidence="7">TPI</shortName>
        <ecNumber evidence="7 8">5.3.1.1</ecNumber>
    </recommendedName>
    <alternativeName>
        <fullName evidence="7">Triose-phosphate isomerase</fullName>
    </alternativeName>
</protein>
<evidence type="ECO:0000256" key="3">
    <source>
        <dbReference type="ARBA" id="ARBA00022432"/>
    </source>
</evidence>
<reference evidence="9" key="2">
    <citation type="submission" date="2021-04" db="EMBL/GenBank/DDBJ databases">
        <authorList>
            <person name="Gilroy R."/>
        </authorList>
    </citation>
    <scope>NUCLEOTIDE SEQUENCE</scope>
    <source>
        <strain evidence="9">Gambia11-129</strain>
    </source>
</reference>
<dbReference type="InterPro" id="IPR020861">
    <property type="entry name" value="Triosephosphate_isomerase_AS"/>
</dbReference>
<accession>A0A9D1PS66</accession>
<feature type="binding site" evidence="7">
    <location>
        <position position="174"/>
    </location>
    <ligand>
        <name>substrate</name>
    </ligand>
</feature>
<dbReference type="GO" id="GO:0006096">
    <property type="term" value="P:glycolytic process"/>
    <property type="evidence" value="ECO:0007669"/>
    <property type="project" value="UniProtKB-UniRule"/>
</dbReference>
<dbReference type="GO" id="GO:0046166">
    <property type="term" value="P:glyceraldehyde-3-phosphate biosynthetic process"/>
    <property type="evidence" value="ECO:0007669"/>
    <property type="project" value="TreeGrafter"/>
</dbReference>
<evidence type="ECO:0000313" key="9">
    <source>
        <dbReference type="EMBL" id="HIV98357.1"/>
    </source>
</evidence>
<reference evidence="9" key="1">
    <citation type="journal article" date="2021" name="PeerJ">
        <title>Extensive microbial diversity within the chicken gut microbiome revealed by metagenomics and culture.</title>
        <authorList>
            <person name="Gilroy R."/>
            <person name="Ravi A."/>
            <person name="Getino M."/>
            <person name="Pursley I."/>
            <person name="Horton D.L."/>
            <person name="Alikhan N.F."/>
            <person name="Baker D."/>
            <person name="Gharbi K."/>
            <person name="Hall N."/>
            <person name="Watson M."/>
            <person name="Adriaenssens E.M."/>
            <person name="Foster-Nyarko E."/>
            <person name="Jarju S."/>
            <person name="Secka A."/>
            <person name="Antonio M."/>
            <person name="Oren A."/>
            <person name="Chaudhuri R.R."/>
            <person name="La Ragione R."/>
            <person name="Hildebrand F."/>
            <person name="Pallen M.J."/>
        </authorList>
    </citation>
    <scope>NUCLEOTIDE SEQUENCE</scope>
    <source>
        <strain evidence="9">Gambia11-129</strain>
    </source>
</reference>
<dbReference type="EC" id="5.3.1.1" evidence="7 8"/>
<dbReference type="FunFam" id="3.20.20.70:FF:000016">
    <property type="entry name" value="Triosephosphate isomerase"/>
    <property type="match status" value="1"/>
</dbReference>
<keyword evidence="6 7" id="KW-0413">Isomerase</keyword>
<evidence type="ECO:0000256" key="6">
    <source>
        <dbReference type="ARBA" id="ARBA00023235"/>
    </source>
</evidence>
<name>A0A9D1PS66_9SPIO</name>
<feature type="active site" description="Electrophile" evidence="7">
    <location>
        <position position="96"/>
    </location>
</feature>
<keyword evidence="4 7" id="KW-0963">Cytoplasm</keyword>
<comment type="subunit">
    <text evidence="7 8">Homodimer.</text>
</comment>
<evidence type="ECO:0000256" key="7">
    <source>
        <dbReference type="HAMAP-Rule" id="MF_00147"/>
    </source>
</evidence>
<comment type="function">
    <text evidence="7">Involved in the gluconeogenesis. Catalyzes stereospecifically the conversion of dihydroxyacetone phosphate (DHAP) to D-glyceraldehyde-3-phosphate (G3P).</text>
</comment>
<dbReference type="Gene3D" id="3.20.20.70">
    <property type="entry name" value="Aldolase class I"/>
    <property type="match status" value="1"/>
</dbReference>
<evidence type="ECO:0000256" key="1">
    <source>
        <dbReference type="ARBA" id="ARBA00004680"/>
    </source>
</evidence>
<dbReference type="PROSITE" id="PS51440">
    <property type="entry name" value="TIM_2"/>
    <property type="match status" value="1"/>
</dbReference>
<dbReference type="SUPFAM" id="SSF51351">
    <property type="entry name" value="Triosephosphate isomerase (TIM)"/>
    <property type="match status" value="1"/>
</dbReference>
<comment type="caution">
    <text evidence="9">The sequence shown here is derived from an EMBL/GenBank/DDBJ whole genome shotgun (WGS) entry which is preliminary data.</text>
</comment>
<dbReference type="GO" id="GO:0004807">
    <property type="term" value="F:triose-phosphate isomerase activity"/>
    <property type="evidence" value="ECO:0007669"/>
    <property type="project" value="UniProtKB-UniRule"/>
</dbReference>
<feature type="binding site" evidence="7">
    <location>
        <begin position="235"/>
        <end position="236"/>
    </location>
    <ligand>
        <name>substrate</name>
    </ligand>
</feature>
<dbReference type="PANTHER" id="PTHR21139:SF42">
    <property type="entry name" value="TRIOSEPHOSPHATE ISOMERASE"/>
    <property type="match status" value="1"/>
</dbReference>
<dbReference type="GO" id="GO:0006094">
    <property type="term" value="P:gluconeogenesis"/>
    <property type="evidence" value="ECO:0007669"/>
    <property type="project" value="UniProtKB-UniRule"/>
</dbReference>
<dbReference type="InterPro" id="IPR000652">
    <property type="entry name" value="Triosephosphate_isomerase"/>
</dbReference>
<dbReference type="GO" id="GO:0005829">
    <property type="term" value="C:cytosol"/>
    <property type="evidence" value="ECO:0007669"/>
    <property type="project" value="TreeGrafter"/>
</dbReference>
<feature type="binding site" evidence="7">
    <location>
        <position position="214"/>
    </location>
    <ligand>
        <name>substrate</name>
    </ligand>
</feature>
<dbReference type="InterPro" id="IPR022896">
    <property type="entry name" value="TrioseP_Isoase_bac/euk"/>
</dbReference>
<evidence type="ECO:0000256" key="2">
    <source>
        <dbReference type="ARBA" id="ARBA00007422"/>
    </source>
</evidence>
<organism evidence="9 10">
    <name type="scientific">Candidatus Ornithospirochaeta avicola</name>
    <dbReference type="NCBI Taxonomy" id="2840896"/>
    <lineage>
        <taxon>Bacteria</taxon>
        <taxon>Pseudomonadati</taxon>
        <taxon>Spirochaetota</taxon>
        <taxon>Spirochaetia</taxon>
        <taxon>Spirochaetales</taxon>
        <taxon>Spirochaetaceae</taxon>
        <taxon>Spirochaetaceae incertae sedis</taxon>
        <taxon>Candidatus Ornithospirochaeta</taxon>
    </lineage>
</organism>
<comment type="pathway">
    <text evidence="1 7 8">Carbohydrate degradation; glycolysis; D-glyceraldehyde 3-phosphate from glycerone phosphate: step 1/1.</text>
</comment>
<evidence type="ECO:0000256" key="8">
    <source>
        <dbReference type="RuleBase" id="RU363013"/>
    </source>
</evidence>